<evidence type="ECO:0000259" key="2">
    <source>
        <dbReference type="Pfam" id="PF07687"/>
    </source>
</evidence>
<dbReference type="InterPro" id="IPR002933">
    <property type="entry name" value="Peptidase_M20"/>
</dbReference>
<dbReference type="InterPro" id="IPR011650">
    <property type="entry name" value="Peptidase_M20_dimer"/>
</dbReference>
<dbReference type="PANTHER" id="PTHR11014:SF63">
    <property type="entry name" value="METALLOPEPTIDASE, PUTATIVE (AFU_ORTHOLOGUE AFUA_6G09600)-RELATED"/>
    <property type="match status" value="1"/>
</dbReference>
<dbReference type="SUPFAM" id="SSF55031">
    <property type="entry name" value="Bacterial exopeptidase dimerisation domain"/>
    <property type="match status" value="1"/>
</dbReference>
<evidence type="ECO:0000256" key="1">
    <source>
        <dbReference type="ARBA" id="ARBA00006153"/>
    </source>
</evidence>
<dbReference type="PIRSF" id="PIRSF005962">
    <property type="entry name" value="Pept_M20D_amidohydro"/>
    <property type="match status" value="1"/>
</dbReference>
<dbReference type="NCBIfam" id="TIGR01891">
    <property type="entry name" value="amidohydrolases"/>
    <property type="match status" value="1"/>
</dbReference>
<evidence type="ECO:0000313" key="4">
    <source>
        <dbReference type="Proteomes" id="UP001597519"/>
    </source>
</evidence>
<dbReference type="InterPro" id="IPR017439">
    <property type="entry name" value="Amidohydrolase"/>
</dbReference>
<evidence type="ECO:0000313" key="3">
    <source>
        <dbReference type="EMBL" id="MFD2830518.1"/>
    </source>
</evidence>
<proteinExistence type="inferred from homology"/>
<dbReference type="Proteomes" id="UP001597519">
    <property type="component" value="Unassembled WGS sequence"/>
</dbReference>
<gene>
    <name evidence="3" type="ORF">ACFSX4_08600</name>
</gene>
<dbReference type="EMBL" id="JBHUOQ010000003">
    <property type="protein sequence ID" value="MFD2830518.1"/>
    <property type="molecule type" value="Genomic_DNA"/>
</dbReference>
<protein>
    <submittedName>
        <fullName evidence="3">Amidohydrolase</fullName>
    </submittedName>
</protein>
<dbReference type="Gene3D" id="3.30.70.360">
    <property type="match status" value="1"/>
</dbReference>
<keyword evidence="4" id="KW-1185">Reference proteome</keyword>
<organism evidence="3 4">
    <name type="scientific">Corticicoccus populi</name>
    <dbReference type="NCBI Taxonomy" id="1812821"/>
    <lineage>
        <taxon>Bacteria</taxon>
        <taxon>Bacillati</taxon>
        <taxon>Bacillota</taxon>
        <taxon>Bacilli</taxon>
        <taxon>Bacillales</taxon>
        <taxon>Staphylococcaceae</taxon>
        <taxon>Corticicoccus</taxon>
    </lineage>
</organism>
<dbReference type="InterPro" id="IPR036264">
    <property type="entry name" value="Bact_exopeptidase_dim_dom"/>
</dbReference>
<name>A0ABW5WZD6_9STAP</name>
<feature type="domain" description="Peptidase M20 dimerisation" evidence="2">
    <location>
        <begin position="190"/>
        <end position="281"/>
    </location>
</feature>
<reference evidence="4" key="1">
    <citation type="journal article" date="2019" name="Int. J. Syst. Evol. Microbiol.">
        <title>The Global Catalogue of Microorganisms (GCM) 10K type strain sequencing project: providing services to taxonomists for standard genome sequencing and annotation.</title>
        <authorList>
            <consortium name="The Broad Institute Genomics Platform"/>
            <consortium name="The Broad Institute Genome Sequencing Center for Infectious Disease"/>
            <person name="Wu L."/>
            <person name="Ma J."/>
        </authorList>
    </citation>
    <scope>NUCLEOTIDE SEQUENCE [LARGE SCALE GENOMIC DNA]</scope>
    <source>
        <strain evidence="4">KCTC 33575</strain>
    </source>
</reference>
<dbReference type="Pfam" id="PF07687">
    <property type="entry name" value="M20_dimer"/>
    <property type="match status" value="1"/>
</dbReference>
<dbReference type="RefSeq" id="WP_377773628.1">
    <property type="nucleotide sequence ID" value="NZ_JBHUOQ010000003.1"/>
</dbReference>
<accession>A0ABW5WZD6</accession>
<sequence>METNFIEKETEKHFNEMVRLRRHFHMHPELSFQEVQTPAYIAEYLRDIGIDSVEEGVGGRGVVGRLIIDESLPSVALRADFDALPIHDQKDVPYRSTVPGVMHACGHDAHTAVVLTAAKILSENRDQLKGNVVFIFQHAEEVDPGGAIQMIKDGCLDNVDAIFGQHVSTNLDIGTIGYKVGTSTGMPDDFTVTIKGRGGHASKPDVTIDPIAAAVSFCNQLQYTVTRKSKPMEPVVLSITMFNGGHQHNVIPDTVTVGGTIRTFNHETQAVMIRELKKCLEGLVTITGISYDLDYMKGYPPVVNDEEKTNIVVDAAENISSVRSIKSLEADLGGEDFSYYLQRVPGTFYYTGVRNSSFKADYPHHHSMFDIDEKGLINALSVMLLSVSKFFDSREEE</sequence>
<comment type="similarity">
    <text evidence="1">Belongs to the peptidase M20 family.</text>
</comment>
<dbReference type="PANTHER" id="PTHR11014">
    <property type="entry name" value="PEPTIDASE M20 FAMILY MEMBER"/>
    <property type="match status" value="1"/>
</dbReference>
<dbReference type="Gene3D" id="3.40.630.10">
    <property type="entry name" value="Zn peptidases"/>
    <property type="match status" value="1"/>
</dbReference>
<dbReference type="SUPFAM" id="SSF53187">
    <property type="entry name" value="Zn-dependent exopeptidases"/>
    <property type="match status" value="1"/>
</dbReference>
<comment type="caution">
    <text evidence="3">The sequence shown here is derived from an EMBL/GenBank/DDBJ whole genome shotgun (WGS) entry which is preliminary data.</text>
</comment>
<dbReference type="Pfam" id="PF01546">
    <property type="entry name" value="Peptidase_M20"/>
    <property type="match status" value="1"/>
</dbReference>